<gene>
    <name evidence="2" type="ORF">HF086_011813</name>
</gene>
<feature type="region of interest" description="Disordered" evidence="1">
    <location>
        <begin position="731"/>
        <end position="750"/>
    </location>
</feature>
<evidence type="ECO:0000313" key="3">
    <source>
        <dbReference type="Proteomes" id="UP000814243"/>
    </source>
</evidence>
<accession>A0A922SPH7</accession>
<sequence length="750" mass="78754">MQAREAERVVRRWVCAGEWRGVLAARQALPPRPLLQAQLLEEWLNHYRRLAYVANSLRPTSHTITAPGAAAAPAAAGAAAGGRQALPPRPLLQAQLLEEWLNHYRRLAYVANSLRPTSHTITAPGAAAAPAAAGAAAGGRQALPPRPLLQAQLLEEWLNHYRRLAYVANSLRPTSHTITAPGAAAAPAAAGAAAGGVAQPLPPSRRQALPPRPLLQAQLLEEWLNHYRRLAYRQALPPRPLLQAQLLEEWLNHYRRLAYVANSLRPTSHTITAPGAAAAPAAAGAAAGGRQALPPRPLLQAQLLEEWLNHYRRLAYVANSLRPTSHTITAPGAAAAPAAAGAAAGGRQALPPRPLLQAQLLEEWLNHYRRLAYVANSLRPTSHTITAPGAAAAPAAAGAAAGGVAQPLPPSRRQALPPRPLLQAQLLEEWLNHYRRLAYVANSLRPTSHTITAPGAAAAPAAAAAQLLEEWLNHYRRLAYVANSLRPTSHTITAPGAAAAPAAAGAAAGGRQALPPRPLLQAQLLEEWLNHYRRLAYVANSLRPTSHTITAPGAAAAPAAAGAAAGGRQALPPRPLLQAQLLEEWLNHYRRLAYVANSLRPTSHTITAPGAAAAPAAAGAAAGGRQALPPRPLLQAQLLEEWLNHYRRLAYVANSLRPTSHTITAPGAAAAPAAAGAAAGGRQALPPRPLLQAQLLEEWLNHYRRLAYVANSLRPTSHTITAPGAAAAPAAAGAAAGGVAQPLPPSRVRS</sequence>
<dbReference type="EMBL" id="JACEFF010000073">
    <property type="protein sequence ID" value="KAH9644644.1"/>
    <property type="molecule type" value="Genomic_DNA"/>
</dbReference>
<dbReference type="AlphaFoldDB" id="A0A922SPH7"/>
<proteinExistence type="predicted"/>
<dbReference type="Proteomes" id="UP000814243">
    <property type="component" value="Unassembled WGS sequence"/>
</dbReference>
<protein>
    <submittedName>
        <fullName evidence="2">Uncharacterized protein</fullName>
    </submittedName>
</protein>
<organism evidence="2 3">
    <name type="scientific">Spodoptera exigua</name>
    <name type="common">Beet armyworm</name>
    <name type="synonym">Noctua fulgens</name>
    <dbReference type="NCBI Taxonomy" id="7107"/>
    <lineage>
        <taxon>Eukaryota</taxon>
        <taxon>Metazoa</taxon>
        <taxon>Ecdysozoa</taxon>
        <taxon>Arthropoda</taxon>
        <taxon>Hexapoda</taxon>
        <taxon>Insecta</taxon>
        <taxon>Pterygota</taxon>
        <taxon>Neoptera</taxon>
        <taxon>Endopterygota</taxon>
        <taxon>Lepidoptera</taxon>
        <taxon>Glossata</taxon>
        <taxon>Ditrysia</taxon>
        <taxon>Noctuoidea</taxon>
        <taxon>Noctuidae</taxon>
        <taxon>Amphipyrinae</taxon>
        <taxon>Spodoptera</taxon>
    </lineage>
</organism>
<evidence type="ECO:0000313" key="2">
    <source>
        <dbReference type="EMBL" id="KAH9644644.1"/>
    </source>
</evidence>
<evidence type="ECO:0000256" key="1">
    <source>
        <dbReference type="SAM" id="MobiDB-lite"/>
    </source>
</evidence>
<reference evidence="2" key="1">
    <citation type="journal article" date="2021" name="G3 (Bethesda)">
        <title>Genome and transcriptome analysis of the beet armyworm Spodoptera exigua reveals targets for pest control. .</title>
        <authorList>
            <person name="Simon S."/>
            <person name="Breeschoten T."/>
            <person name="Jansen H.J."/>
            <person name="Dirks R.P."/>
            <person name="Schranz M.E."/>
            <person name="Ros V.I.D."/>
        </authorList>
    </citation>
    <scope>NUCLEOTIDE SEQUENCE</scope>
    <source>
        <strain evidence="2">TB_SE_WUR_2020</strain>
    </source>
</reference>
<name>A0A922SPH7_SPOEX</name>
<comment type="caution">
    <text evidence="2">The sequence shown here is derived from an EMBL/GenBank/DDBJ whole genome shotgun (WGS) entry which is preliminary data.</text>
</comment>